<dbReference type="Proteomes" id="UP001283361">
    <property type="component" value="Unassembled WGS sequence"/>
</dbReference>
<dbReference type="AlphaFoldDB" id="A0AAE1A4W0"/>
<evidence type="ECO:0000313" key="1">
    <source>
        <dbReference type="EMBL" id="KAK3781120.1"/>
    </source>
</evidence>
<keyword evidence="2" id="KW-1185">Reference proteome</keyword>
<comment type="caution">
    <text evidence="1">The sequence shown here is derived from an EMBL/GenBank/DDBJ whole genome shotgun (WGS) entry which is preliminary data.</text>
</comment>
<proteinExistence type="predicted"/>
<organism evidence="1 2">
    <name type="scientific">Elysia crispata</name>
    <name type="common">lettuce slug</name>
    <dbReference type="NCBI Taxonomy" id="231223"/>
    <lineage>
        <taxon>Eukaryota</taxon>
        <taxon>Metazoa</taxon>
        <taxon>Spiralia</taxon>
        <taxon>Lophotrochozoa</taxon>
        <taxon>Mollusca</taxon>
        <taxon>Gastropoda</taxon>
        <taxon>Heterobranchia</taxon>
        <taxon>Euthyneura</taxon>
        <taxon>Panpulmonata</taxon>
        <taxon>Sacoglossa</taxon>
        <taxon>Placobranchoidea</taxon>
        <taxon>Plakobranchidae</taxon>
        <taxon>Elysia</taxon>
    </lineage>
</organism>
<gene>
    <name evidence="1" type="ORF">RRG08_019469</name>
</gene>
<sequence length="126" mass="14292">MKEPSISSEVLNSFARCSTQQSWFSKLLSERSRVRRELPTSLTHMGHSGHWRSGQLPATVSITTEPYLEEGLELVHTASKFPEDSLLWRLGHIRKMFTSRRKYTAVSSQGGSIPQSLVKAEVYRSL</sequence>
<dbReference type="EMBL" id="JAWDGP010002661">
    <property type="protein sequence ID" value="KAK3781120.1"/>
    <property type="molecule type" value="Genomic_DNA"/>
</dbReference>
<protein>
    <submittedName>
        <fullName evidence="1">Uncharacterized protein</fullName>
    </submittedName>
</protein>
<accession>A0AAE1A4W0</accession>
<reference evidence="1" key="1">
    <citation type="journal article" date="2023" name="G3 (Bethesda)">
        <title>A reference genome for the long-term kleptoplast-retaining sea slug Elysia crispata morphotype clarki.</title>
        <authorList>
            <person name="Eastman K.E."/>
            <person name="Pendleton A.L."/>
            <person name="Shaikh M.A."/>
            <person name="Suttiyut T."/>
            <person name="Ogas R."/>
            <person name="Tomko P."/>
            <person name="Gavelis G."/>
            <person name="Widhalm J.R."/>
            <person name="Wisecaver J.H."/>
        </authorList>
    </citation>
    <scope>NUCLEOTIDE SEQUENCE</scope>
    <source>
        <strain evidence="1">ECLA1</strain>
    </source>
</reference>
<evidence type="ECO:0000313" key="2">
    <source>
        <dbReference type="Proteomes" id="UP001283361"/>
    </source>
</evidence>
<name>A0AAE1A4W0_9GAST</name>